<keyword evidence="3" id="KW-1185">Reference proteome</keyword>
<feature type="chain" id="PRO_5003043432" evidence="1">
    <location>
        <begin position="27"/>
        <end position="125"/>
    </location>
</feature>
<proteinExistence type="predicted"/>
<dbReference type="eggNOG" id="ENOG5030D4H">
    <property type="taxonomic scope" value="Bacteria"/>
</dbReference>
<dbReference type="KEGG" id="bpf:BpOF4_03460"/>
<keyword evidence="1" id="KW-0732">Signal</keyword>
<name>D3FX03_ALKPO</name>
<sequence length="125" mass="14532">MNNKLIPIILSMGFLFLFLSATTSSAANVMGPLSFRVTITEQDVTYEYEFDNPDYYEYEEGNHVERGAEAKQKVTRLVSLINLEEDAAIDAMVRELKQIHPNVSKVDIRYMNEENKLYTWVWTEE</sequence>
<dbReference type="EMBL" id="CP001878">
    <property type="protein sequence ID" value="ADC48758.1"/>
    <property type="molecule type" value="Genomic_DNA"/>
</dbReference>
<dbReference type="Proteomes" id="UP000001544">
    <property type="component" value="Chromosome"/>
</dbReference>
<dbReference type="HOGENOM" id="CLU_1977162_0_0_9"/>
<gene>
    <name evidence="2" type="ordered locus">BpOF4_03460</name>
</gene>
<feature type="signal peptide" evidence="1">
    <location>
        <begin position="1"/>
        <end position="26"/>
    </location>
</feature>
<dbReference type="AlphaFoldDB" id="D3FX03"/>
<protein>
    <submittedName>
        <fullName evidence="2">Uncharacterized protein</fullName>
    </submittedName>
</protein>
<organism evidence="2 3">
    <name type="scientific">Alkalihalophilus pseudofirmus (strain ATCC BAA-2126 / JCM 17055 / OF4)</name>
    <name type="common">Bacillus pseudofirmus</name>
    <dbReference type="NCBI Taxonomy" id="398511"/>
    <lineage>
        <taxon>Bacteria</taxon>
        <taxon>Bacillati</taxon>
        <taxon>Bacillota</taxon>
        <taxon>Bacilli</taxon>
        <taxon>Bacillales</taxon>
        <taxon>Bacillaceae</taxon>
        <taxon>Alkalihalophilus</taxon>
    </lineage>
</organism>
<dbReference type="STRING" id="398511.BpOF4_03460"/>
<reference evidence="2 3" key="1">
    <citation type="journal article" date="2011" name="Environ. Microbiol.">
        <title>Genome of alkaliphilic Bacillus pseudofirmus OF4 reveals adaptations that support the ability to grow in an external pH range from 7.5 to 11.4.</title>
        <authorList>
            <person name="Janto B."/>
            <person name="Ahmed A."/>
            <person name="Ito M."/>
            <person name="Liu J."/>
            <person name="Hicks D.B."/>
            <person name="Pagni S."/>
            <person name="Fackelmayer O.J."/>
            <person name="Smith T.A."/>
            <person name="Earl J."/>
            <person name="Elbourne L.D."/>
            <person name="Hassan K."/>
            <person name="Paulsen I.T."/>
            <person name="Kolsto A.B."/>
            <person name="Tourasse N.J."/>
            <person name="Ehrlich G.D."/>
            <person name="Boissy R."/>
            <person name="Ivey D.M."/>
            <person name="Li G."/>
            <person name="Xue Y."/>
            <person name="Ma Y."/>
            <person name="Hu F.Z."/>
            <person name="Krulwich T.A."/>
        </authorList>
    </citation>
    <scope>NUCLEOTIDE SEQUENCE [LARGE SCALE GENOMIC DNA]</scope>
    <source>
        <strain evidence="3">ATCC BAA-2126 / JCM 17055 / OF4</strain>
    </source>
</reference>
<evidence type="ECO:0000313" key="3">
    <source>
        <dbReference type="Proteomes" id="UP000001544"/>
    </source>
</evidence>
<evidence type="ECO:0000313" key="2">
    <source>
        <dbReference type="EMBL" id="ADC48758.1"/>
    </source>
</evidence>
<evidence type="ECO:0000256" key="1">
    <source>
        <dbReference type="SAM" id="SignalP"/>
    </source>
</evidence>
<accession>D3FX03</accession>
<dbReference type="RefSeq" id="WP_012960035.1">
    <property type="nucleotide sequence ID" value="NC_013791.2"/>
</dbReference>